<protein>
    <recommendedName>
        <fullName evidence="1">DUF7600 domain-containing protein</fullName>
    </recommendedName>
</protein>
<feature type="domain" description="DUF7600" evidence="1">
    <location>
        <begin position="316"/>
        <end position="464"/>
    </location>
</feature>
<dbReference type="InterPro" id="IPR056021">
    <property type="entry name" value="DUF7600"/>
</dbReference>
<evidence type="ECO:0000313" key="3">
    <source>
        <dbReference type="Proteomes" id="UP000224634"/>
    </source>
</evidence>
<comment type="caution">
    <text evidence="2">The sequence shown here is derived from an EMBL/GenBank/DDBJ whole genome shotgun (WGS) entry which is preliminary data.</text>
</comment>
<dbReference type="STRING" id="1447883.A0A2B7WEM8"/>
<dbReference type="EMBL" id="PDNA01000518">
    <property type="protein sequence ID" value="PGG95062.1"/>
    <property type="molecule type" value="Genomic_DNA"/>
</dbReference>
<dbReference type="Pfam" id="PF24539">
    <property type="entry name" value="DUF7600"/>
    <property type="match status" value="1"/>
</dbReference>
<sequence length="690" mass="76379">MSPTRFSCVVCGFVIVPYPGTHWMGEFRAVYSNAEGTFISGVGHYTDPDRGTWFVPSDSSMRWNDPDCDFPLHDVFPVMRQSPENGRHGFVLHDSCWRLLQKFFEPVDVPIERLLSICKSLPFPLRGSGVCWSHNYGGLTTFDNEDHYPWEDRLTGPNNISETHAKENPYNIAEISDLLVHSSKSSQGSAGTTQGNDCFAIFPWEILEAVSINLSTADVLSLVRASRPFLPVLTSQTFWASRFEPGNDRDFLFEKRNCREPRDWIMLYQLTRGASSPPGLKNRRRIWELIQASAPSLRSHLSETLESPPSKLGVYDLEWREAAGDIQPELVLNNRSRFNSGCILFHKQSAVIPSGLSRIAFSVIANSVTGMRLISNNQMDICLGYINNGDELFLEVTAVCGLVLAIGSHGVQAIQVIDNNGQTSGWFGSPRDAPVTERLAAFGAITSLGVGVDGYKLVSIAAAGPRPIPYDSSLRATALWYPTVPGPRLFLNDVSFTGGCRLTAGYQPLVWIHFGGPKGIYLQSLRAICVTRLGDLCCIGFEYDTEDIPIEVRKLGRRKSTDLSHVTRFPIDGRAGEFIDAIGVSIERNDGENFHSVNKHGRLSSFKITTNRGRSAHFRPQGSTVDESTLVPLSMAPGTRLTGLYASQHPEEGLISLGAISEVVDNRKRKWESNVSDAVESNVEIQTLLF</sequence>
<proteinExistence type="predicted"/>
<dbReference type="OrthoDB" id="5273847at2759"/>
<dbReference type="AlphaFoldDB" id="A0A2B7WEM8"/>
<evidence type="ECO:0000259" key="1">
    <source>
        <dbReference type="Pfam" id="PF24539"/>
    </source>
</evidence>
<organism evidence="2 3">
    <name type="scientific">Polytolypa hystricis (strain UAMH7299)</name>
    <dbReference type="NCBI Taxonomy" id="1447883"/>
    <lineage>
        <taxon>Eukaryota</taxon>
        <taxon>Fungi</taxon>
        <taxon>Dikarya</taxon>
        <taxon>Ascomycota</taxon>
        <taxon>Pezizomycotina</taxon>
        <taxon>Eurotiomycetes</taxon>
        <taxon>Eurotiomycetidae</taxon>
        <taxon>Onygenales</taxon>
        <taxon>Onygenales incertae sedis</taxon>
        <taxon>Polytolypa</taxon>
    </lineage>
</organism>
<evidence type="ECO:0000313" key="2">
    <source>
        <dbReference type="EMBL" id="PGG95062.1"/>
    </source>
</evidence>
<accession>A0A2B7WEM8</accession>
<dbReference type="Proteomes" id="UP000224634">
    <property type="component" value="Unassembled WGS sequence"/>
</dbReference>
<name>A0A2B7WEM8_POLH7</name>
<gene>
    <name evidence="2" type="ORF">AJ80_10029</name>
</gene>
<keyword evidence="3" id="KW-1185">Reference proteome</keyword>
<reference evidence="2 3" key="1">
    <citation type="submission" date="2017-10" db="EMBL/GenBank/DDBJ databases">
        <title>Comparative genomics in systemic dimorphic fungi from Ajellomycetaceae.</title>
        <authorList>
            <person name="Munoz J.F."/>
            <person name="Mcewen J.G."/>
            <person name="Clay O.K."/>
            <person name="Cuomo C.A."/>
        </authorList>
    </citation>
    <scope>NUCLEOTIDE SEQUENCE [LARGE SCALE GENOMIC DNA]</scope>
    <source>
        <strain evidence="2 3">UAMH7299</strain>
    </source>
</reference>